<dbReference type="Pfam" id="PF12840">
    <property type="entry name" value="HTH_20"/>
    <property type="match status" value="1"/>
</dbReference>
<dbReference type="GO" id="GO:0003700">
    <property type="term" value="F:DNA-binding transcription factor activity"/>
    <property type="evidence" value="ECO:0007669"/>
    <property type="project" value="InterPro"/>
</dbReference>
<evidence type="ECO:0000256" key="3">
    <source>
        <dbReference type="ARBA" id="ARBA00023163"/>
    </source>
</evidence>
<keyword evidence="2" id="KW-0238">DNA-binding</keyword>
<dbReference type="CDD" id="cd00090">
    <property type="entry name" value="HTH_ARSR"/>
    <property type="match status" value="1"/>
</dbReference>
<protein>
    <submittedName>
        <fullName evidence="5">Transcriptional regulator</fullName>
    </submittedName>
</protein>
<dbReference type="InterPro" id="IPR036388">
    <property type="entry name" value="WH-like_DNA-bd_sf"/>
</dbReference>
<dbReference type="InterPro" id="IPR036390">
    <property type="entry name" value="WH_DNA-bd_sf"/>
</dbReference>
<dbReference type="PANTHER" id="PTHR33154">
    <property type="entry name" value="TRANSCRIPTIONAL REGULATOR, ARSR FAMILY"/>
    <property type="match status" value="1"/>
</dbReference>
<dbReference type="InterPro" id="IPR011991">
    <property type="entry name" value="ArsR-like_HTH"/>
</dbReference>
<dbReference type="InterPro" id="IPR051081">
    <property type="entry name" value="HTH_MetalResp_TranReg"/>
</dbReference>
<proteinExistence type="predicted"/>
<dbReference type="RefSeq" id="WP_095999539.1">
    <property type="nucleotide sequence ID" value="NZ_NSLI01000005.1"/>
</dbReference>
<evidence type="ECO:0000259" key="4">
    <source>
        <dbReference type="PROSITE" id="PS50987"/>
    </source>
</evidence>
<keyword evidence="3" id="KW-0804">Transcription</keyword>
<dbReference type="OrthoDB" id="7192471at2"/>
<dbReference type="GO" id="GO:0003677">
    <property type="term" value="F:DNA binding"/>
    <property type="evidence" value="ECO:0007669"/>
    <property type="project" value="UniProtKB-KW"/>
</dbReference>
<dbReference type="Proteomes" id="UP000218151">
    <property type="component" value="Unassembled WGS sequence"/>
</dbReference>
<sequence>MASFVHPDLEDVPLGAVLSALADPARRAIVRRLACDAEQEGGGLACSVAAPPDLPRATMSNHYTVLRAAGLVRARKVGVSVLHTLRRDEVERRFPGVLEAVLAVQE</sequence>
<evidence type="ECO:0000313" key="6">
    <source>
        <dbReference type="Proteomes" id="UP000218151"/>
    </source>
</evidence>
<keyword evidence="6" id="KW-1185">Reference proteome</keyword>
<feature type="domain" description="HTH arsR-type" evidence="4">
    <location>
        <begin position="6"/>
        <end position="105"/>
    </location>
</feature>
<accession>A0A2A2SC75</accession>
<evidence type="ECO:0000313" key="5">
    <source>
        <dbReference type="EMBL" id="PAX06795.1"/>
    </source>
</evidence>
<comment type="caution">
    <text evidence="5">The sequence shown here is derived from an EMBL/GenBank/DDBJ whole genome shotgun (WGS) entry which is preliminary data.</text>
</comment>
<dbReference type="PROSITE" id="PS50987">
    <property type="entry name" value="HTH_ARSR_2"/>
    <property type="match status" value="1"/>
</dbReference>
<evidence type="ECO:0000256" key="1">
    <source>
        <dbReference type="ARBA" id="ARBA00023015"/>
    </source>
</evidence>
<gene>
    <name evidence="5" type="ORF">CKY28_15815</name>
</gene>
<dbReference type="InterPro" id="IPR001845">
    <property type="entry name" value="HTH_ArsR_DNA-bd_dom"/>
</dbReference>
<dbReference type="AlphaFoldDB" id="A0A2A2SC75"/>
<organism evidence="5 6">
    <name type="scientific">Sphingomonas lenta</name>
    <dbReference type="NCBI Taxonomy" id="1141887"/>
    <lineage>
        <taxon>Bacteria</taxon>
        <taxon>Pseudomonadati</taxon>
        <taxon>Pseudomonadota</taxon>
        <taxon>Alphaproteobacteria</taxon>
        <taxon>Sphingomonadales</taxon>
        <taxon>Sphingomonadaceae</taxon>
        <taxon>Sphingomonas</taxon>
    </lineage>
</organism>
<dbReference type="PRINTS" id="PR00778">
    <property type="entry name" value="HTHARSR"/>
</dbReference>
<reference evidence="6" key="1">
    <citation type="submission" date="2017-09" db="EMBL/GenBank/DDBJ databases">
        <authorList>
            <person name="Feng G."/>
            <person name="Zhu H."/>
        </authorList>
    </citation>
    <scope>NUCLEOTIDE SEQUENCE [LARGE SCALE GENOMIC DNA]</scope>
    <source>
        <strain evidence="6">1PNM-20</strain>
    </source>
</reference>
<dbReference type="EMBL" id="NSLI01000005">
    <property type="protein sequence ID" value="PAX06795.1"/>
    <property type="molecule type" value="Genomic_DNA"/>
</dbReference>
<dbReference type="Gene3D" id="1.10.10.10">
    <property type="entry name" value="Winged helix-like DNA-binding domain superfamily/Winged helix DNA-binding domain"/>
    <property type="match status" value="1"/>
</dbReference>
<dbReference type="SMART" id="SM00418">
    <property type="entry name" value="HTH_ARSR"/>
    <property type="match status" value="1"/>
</dbReference>
<keyword evidence="1" id="KW-0805">Transcription regulation</keyword>
<dbReference type="SUPFAM" id="SSF46785">
    <property type="entry name" value="Winged helix' DNA-binding domain"/>
    <property type="match status" value="1"/>
</dbReference>
<evidence type="ECO:0000256" key="2">
    <source>
        <dbReference type="ARBA" id="ARBA00023125"/>
    </source>
</evidence>
<dbReference type="PANTHER" id="PTHR33154:SF12">
    <property type="entry name" value="TRANSCRIPTIONAL REGULATORY PROTEIN"/>
    <property type="match status" value="1"/>
</dbReference>
<name>A0A2A2SC75_9SPHN</name>